<comment type="caution">
    <text evidence="2">The sequence shown here is derived from an EMBL/GenBank/DDBJ whole genome shotgun (WGS) entry which is preliminary data.</text>
</comment>
<feature type="transmembrane region" description="Helical" evidence="1">
    <location>
        <begin position="7"/>
        <end position="27"/>
    </location>
</feature>
<dbReference type="EMBL" id="JPEO01000008">
    <property type="protein sequence ID" value="KFZ37187.1"/>
    <property type="molecule type" value="Genomic_DNA"/>
</dbReference>
<name>A0A094JD61_9GAMM</name>
<dbReference type="Proteomes" id="UP000029264">
    <property type="component" value="Unassembled WGS sequence"/>
</dbReference>
<reference evidence="2 3" key="1">
    <citation type="submission" date="2014-06" db="EMBL/GenBank/DDBJ databases">
        <title>Shewanella sp. YQH10.</title>
        <authorList>
            <person name="Liu Y."/>
            <person name="Zeng R."/>
        </authorList>
    </citation>
    <scope>NUCLEOTIDE SEQUENCE [LARGE SCALE GENOMIC DNA]</scope>
    <source>
        <strain evidence="2 3">YQH10</strain>
    </source>
</reference>
<keyword evidence="1" id="KW-1133">Transmembrane helix</keyword>
<dbReference type="STRING" id="1515746.HR45_12305"/>
<keyword evidence="1" id="KW-0472">Membrane</keyword>
<evidence type="ECO:0000256" key="1">
    <source>
        <dbReference type="SAM" id="Phobius"/>
    </source>
</evidence>
<organism evidence="2 3">
    <name type="scientific">Shewanella mangrovi</name>
    <dbReference type="NCBI Taxonomy" id="1515746"/>
    <lineage>
        <taxon>Bacteria</taxon>
        <taxon>Pseudomonadati</taxon>
        <taxon>Pseudomonadota</taxon>
        <taxon>Gammaproteobacteria</taxon>
        <taxon>Alteromonadales</taxon>
        <taxon>Shewanellaceae</taxon>
        <taxon>Shewanella</taxon>
    </lineage>
</organism>
<sequence>MKSKIPVIIGAIFLSYLAFVSVIMLVYEPSPEDMDWEDRQAYNRGKIGELYIGEQLTEVQKAMGNADFSEAKLANGKQLRVLFYQTQRKVADGQLTRDECTPLLFIDQQLVAWGEDTYQQYLSPSIATN</sequence>
<dbReference type="Pfam" id="PF11399">
    <property type="entry name" value="DUF3192"/>
    <property type="match status" value="1"/>
</dbReference>
<dbReference type="eggNOG" id="COG2913">
    <property type="taxonomic scope" value="Bacteria"/>
</dbReference>
<gene>
    <name evidence="2" type="ORF">HR45_12305</name>
</gene>
<dbReference type="OrthoDB" id="6399368at2"/>
<evidence type="ECO:0000313" key="2">
    <source>
        <dbReference type="EMBL" id="KFZ37187.1"/>
    </source>
</evidence>
<protein>
    <submittedName>
        <fullName evidence="2">Membrane protein</fullName>
    </submittedName>
</protein>
<dbReference type="InterPro" id="IPR021534">
    <property type="entry name" value="DUF3192"/>
</dbReference>
<proteinExistence type="predicted"/>
<keyword evidence="1" id="KW-0812">Transmembrane</keyword>
<keyword evidence="3" id="KW-1185">Reference proteome</keyword>
<accession>A0A094JD61</accession>
<dbReference type="AlphaFoldDB" id="A0A094JD61"/>
<evidence type="ECO:0000313" key="3">
    <source>
        <dbReference type="Proteomes" id="UP000029264"/>
    </source>
</evidence>
<dbReference type="RefSeq" id="WP_037443260.1">
    <property type="nucleotide sequence ID" value="NZ_JPEO01000008.1"/>
</dbReference>